<protein>
    <submittedName>
        <fullName evidence="1">Uncharacterized protein</fullName>
    </submittedName>
</protein>
<dbReference type="EMBL" id="JASBWS010000046">
    <property type="protein sequence ID" value="KAJ9105877.1"/>
    <property type="molecule type" value="Genomic_DNA"/>
</dbReference>
<name>A0ACC2W2P6_9TREE</name>
<sequence length="772" mass="85282">MSDLIITTGHEDLYQQTGSVISAWNSTVSGSGATDRILQEVQQWSYNQPSDDLASSHTPTNATPCVTHAVPSISPPAPVASVNEHITPGSQKNPPAYTVSLPLQMPTRLSALSPVFVPRQYPVRLDDGDYTGETRYPERAQVGVNGEKNMNHRYQIYSILLSSSSDNFVDISSAATDEDLFTYDDYESKGSLKDPAQFSLVHEKLLSSSDSGMFTNPKQKRLPIESKEEIQTTRTLSPFMADMPYAKEPLSKSSLTVPGEWFPSIHAENRASLDIPEALTLRSELQKQLVELTSQMENQTGRVGLYGESLEDAPANWNSPLPVSAPKSQSFGTNRRHEMELIACDTCRTVDKLYTRTRMSPCGHLACFLCLTASINIVGASGTMARCTCCHQIVLDFSPGQKNHRELAQAKNTVDAILKALQPAFTSPGHVSADFQTPYQSTPVIMRIDNVAWDATPDMVEQFLPPGVLADTVQPVHLLIVREDGRSRDYLSKIQKLRVKFYSYARMLILGTGSRARPVTITLSNEEALIKELRPRSRAEMLGLLELCHTAISRNIGHDDYTFRDGGVYASVPNSSLNAPSSGMARLRGGSPLNTGKYLKSRYAPFWSVLSLASRLTTGHEVYWDTFHVVAGVISILAKHLPSLPATVTSARVVRFDQDRVQDRGNVKPRSSTWQLSSNGYSEGLFPAHSTLPETASQADALNAKIRKKLEEETARAKEQDVRARNRKVIDAGGPEACVRRDWTRSDAKMLQKFVEVFESQFGVQVNLKQTA</sequence>
<proteinExistence type="predicted"/>
<gene>
    <name evidence="1" type="ORF">QFC20_004212</name>
</gene>
<evidence type="ECO:0000313" key="1">
    <source>
        <dbReference type="EMBL" id="KAJ9105877.1"/>
    </source>
</evidence>
<keyword evidence="2" id="KW-1185">Reference proteome</keyword>
<organism evidence="1 2">
    <name type="scientific">Naganishia adeliensis</name>
    <dbReference type="NCBI Taxonomy" id="92952"/>
    <lineage>
        <taxon>Eukaryota</taxon>
        <taxon>Fungi</taxon>
        <taxon>Dikarya</taxon>
        <taxon>Basidiomycota</taxon>
        <taxon>Agaricomycotina</taxon>
        <taxon>Tremellomycetes</taxon>
        <taxon>Filobasidiales</taxon>
        <taxon>Filobasidiaceae</taxon>
        <taxon>Naganishia</taxon>
    </lineage>
</organism>
<evidence type="ECO:0000313" key="2">
    <source>
        <dbReference type="Proteomes" id="UP001230649"/>
    </source>
</evidence>
<dbReference type="Proteomes" id="UP001230649">
    <property type="component" value="Unassembled WGS sequence"/>
</dbReference>
<comment type="caution">
    <text evidence="1">The sequence shown here is derived from an EMBL/GenBank/DDBJ whole genome shotgun (WGS) entry which is preliminary data.</text>
</comment>
<reference evidence="1" key="1">
    <citation type="submission" date="2023-04" db="EMBL/GenBank/DDBJ databases">
        <title>Draft Genome sequencing of Naganishia species isolated from polar environments using Oxford Nanopore Technology.</title>
        <authorList>
            <person name="Leo P."/>
            <person name="Venkateswaran K."/>
        </authorList>
    </citation>
    <scope>NUCLEOTIDE SEQUENCE</scope>
    <source>
        <strain evidence="1">MNA-CCFEE 5262</strain>
    </source>
</reference>
<accession>A0ACC2W2P6</accession>